<evidence type="ECO:0000256" key="4">
    <source>
        <dbReference type="ARBA" id="ARBA00022723"/>
    </source>
</evidence>
<keyword evidence="4" id="KW-0479">Metal-binding</keyword>
<name>A0A7D9D4A5_9GAMM</name>
<sequence>MQLGESCGIKAFMGASTGNMLVDDPQALELLFEHAPVIVLTHCEHSPTIRDNEARAKNEFGSAVPMSEHPKIRSANACLKSSSQAVNLARRHDSLLHVLHLTTAIEMGLFSKAHRNDKRITAEVCVHHLWFDESRYKDLGARIKCNPAIKSTEDRAALRKAVNEDRIDIIATDHAPHTISEKGKSYFKVPAGLPMVQHVMLCLFDLAKDGTLTVERIVDKTSHAVADIFGVVDRGYVREGYFADLVLVDPDSPYEVNSSNLLAKCHWSPFEGHTFSSSIDTTIVNGTIAYQDGSVSDEIAGRRLECNRSR</sequence>
<proteinExistence type="inferred from homology"/>
<dbReference type="PROSITE" id="PS00483">
    <property type="entry name" value="DIHYDROOROTASE_2"/>
    <property type="match status" value="1"/>
</dbReference>
<evidence type="ECO:0000259" key="6">
    <source>
        <dbReference type="Pfam" id="PF01979"/>
    </source>
</evidence>
<dbReference type="Gene3D" id="3.20.20.140">
    <property type="entry name" value="Metal-dependent hydrolases"/>
    <property type="match status" value="1"/>
</dbReference>
<dbReference type="Gene3D" id="2.30.40.10">
    <property type="entry name" value="Urease, subunit C, domain 1"/>
    <property type="match status" value="1"/>
</dbReference>
<comment type="function">
    <text evidence="2">Catalyzes the reversible cyclization of carbamoyl aspartate to dihydroorotate.</text>
</comment>
<dbReference type="InterPro" id="IPR011059">
    <property type="entry name" value="Metal-dep_hydrolase_composite"/>
</dbReference>
<dbReference type="InterPro" id="IPR002195">
    <property type="entry name" value="Dihydroorotase_CS"/>
</dbReference>
<dbReference type="GO" id="GO:0046872">
    <property type="term" value="F:metal ion binding"/>
    <property type="evidence" value="ECO:0007669"/>
    <property type="project" value="UniProtKB-KW"/>
</dbReference>
<dbReference type="PANTHER" id="PTHR43668">
    <property type="entry name" value="ALLANTOINASE"/>
    <property type="match status" value="1"/>
</dbReference>
<evidence type="ECO:0000256" key="1">
    <source>
        <dbReference type="ARBA" id="ARBA00001947"/>
    </source>
</evidence>
<dbReference type="SUPFAM" id="SSF51556">
    <property type="entry name" value="Metallo-dependent hydrolases"/>
    <property type="match status" value="1"/>
</dbReference>
<gene>
    <name evidence="7" type="ORF">JTBM06_V1_810001</name>
</gene>
<dbReference type="PANTHER" id="PTHR43668:SF4">
    <property type="entry name" value="ALLANTOINASE"/>
    <property type="match status" value="1"/>
</dbReference>
<organism evidence="7">
    <name type="scientific">uncultured Woeseiaceae bacterium</name>
    <dbReference type="NCBI Taxonomy" id="1983305"/>
    <lineage>
        <taxon>Bacteria</taxon>
        <taxon>Pseudomonadati</taxon>
        <taxon>Pseudomonadota</taxon>
        <taxon>Gammaproteobacteria</taxon>
        <taxon>Woeseiales</taxon>
        <taxon>Woeseiaceae</taxon>
        <taxon>environmental samples</taxon>
    </lineage>
</organism>
<dbReference type="Pfam" id="PF01979">
    <property type="entry name" value="Amidohydro_1"/>
    <property type="match status" value="1"/>
</dbReference>
<protein>
    <submittedName>
        <fullName evidence="7">Dihydroorotase, multifunctional complex type</fullName>
    </submittedName>
</protein>
<dbReference type="InterPro" id="IPR032466">
    <property type="entry name" value="Metal_Hydrolase"/>
</dbReference>
<accession>A0A7D9D4A5</accession>
<comment type="similarity">
    <text evidence="3">Belongs to the metallo-dependent hydrolases superfamily. DHOase family. Class I DHOase subfamily.</text>
</comment>
<dbReference type="AlphaFoldDB" id="A0A7D9D4A5"/>
<evidence type="ECO:0000256" key="5">
    <source>
        <dbReference type="ARBA" id="ARBA00022801"/>
    </source>
</evidence>
<feature type="domain" description="Amidohydrolase-related" evidence="6">
    <location>
        <begin position="91"/>
        <end position="288"/>
    </location>
</feature>
<dbReference type="GO" id="GO:0004038">
    <property type="term" value="F:allantoinase activity"/>
    <property type="evidence" value="ECO:0007669"/>
    <property type="project" value="TreeGrafter"/>
</dbReference>
<reference evidence="7" key="1">
    <citation type="submission" date="2019-07" db="EMBL/GenBank/DDBJ databases">
        <authorList>
            <person name="Weber M."/>
            <person name="Kostadinov I."/>
            <person name="Kostadinov D I."/>
        </authorList>
    </citation>
    <scope>NUCLEOTIDE SEQUENCE</scope>
    <source>
        <strain evidence="7">Gfbio:sag-sample-m06:053724c1-46a9-4a36-b237-ea2bf867836b</strain>
    </source>
</reference>
<evidence type="ECO:0000256" key="3">
    <source>
        <dbReference type="ARBA" id="ARBA00010286"/>
    </source>
</evidence>
<keyword evidence="5" id="KW-0378">Hydrolase</keyword>
<evidence type="ECO:0000313" key="7">
    <source>
        <dbReference type="EMBL" id="VUX56397.1"/>
    </source>
</evidence>
<comment type="cofactor">
    <cofactor evidence="1">
        <name>Zn(2+)</name>
        <dbReference type="ChEBI" id="CHEBI:29105"/>
    </cofactor>
</comment>
<evidence type="ECO:0000256" key="2">
    <source>
        <dbReference type="ARBA" id="ARBA00002368"/>
    </source>
</evidence>
<dbReference type="SUPFAM" id="SSF51338">
    <property type="entry name" value="Composite domain of metallo-dependent hydrolases"/>
    <property type="match status" value="1"/>
</dbReference>
<dbReference type="InterPro" id="IPR006680">
    <property type="entry name" value="Amidohydro-rel"/>
</dbReference>
<dbReference type="EMBL" id="LR633967">
    <property type="protein sequence ID" value="VUX56397.1"/>
    <property type="molecule type" value="Genomic_DNA"/>
</dbReference>
<dbReference type="GO" id="GO:0005737">
    <property type="term" value="C:cytoplasm"/>
    <property type="evidence" value="ECO:0007669"/>
    <property type="project" value="TreeGrafter"/>
</dbReference>
<dbReference type="InterPro" id="IPR050138">
    <property type="entry name" value="DHOase/Allantoinase_Hydrolase"/>
</dbReference>
<dbReference type="GO" id="GO:0006145">
    <property type="term" value="P:purine nucleobase catabolic process"/>
    <property type="evidence" value="ECO:0007669"/>
    <property type="project" value="TreeGrafter"/>
</dbReference>